<dbReference type="Gene3D" id="1.10.287.130">
    <property type="match status" value="1"/>
</dbReference>
<keyword evidence="8" id="KW-0547">Nucleotide-binding</keyword>
<comment type="catalytic activity">
    <reaction evidence="1">
        <text>ATP + protein L-histidine = ADP + protein N-phospho-L-histidine.</text>
        <dbReference type="EC" id="2.7.13.3"/>
    </reaction>
</comment>
<keyword evidence="10" id="KW-0067">ATP-binding</keyword>
<dbReference type="InterPro" id="IPR036097">
    <property type="entry name" value="HisK_dim/P_sf"/>
</dbReference>
<dbReference type="SUPFAM" id="SSF55874">
    <property type="entry name" value="ATPase domain of HSP90 chaperone/DNA topoisomerase II/histidine kinase"/>
    <property type="match status" value="1"/>
</dbReference>
<comment type="caution">
    <text evidence="19">The sequence shown here is derived from an EMBL/GenBank/DDBJ whole genome shotgun (WGS) entry which is preliminary data.</text>
</comment>
<evidence type="ECO:0000256" key="8">
    <source>
        <dbReference type="ARBA" id="ARBA00022741"/>
    </source>
</evidence>
<dbReference type="Pfam" id="PF00072">
    <property type="entry name" value="Response_reg"/>
    <property type="match status" value="1"/>
</dbReference>
<dbReference type="GO" id="GO:0005886">
    <property type="term" value="C:plasma membrane"/>
    <property type="evidence" value="ECO:0007669"/>
    <property type="project" value="UniProtKB-SubCell"/>
</dbReference>
<dbReference type="CDD" id="cd19410">
    <property type="entry name" value="HK9-like_sensor"/>
    <property type="match status" value="1"/>
</dbReference>
<dbReference type="Gene3D" id="3.30.450.20">
    <property type="entry name" value="PAS domain"/>
    <property type="match status" value="1"/>
</dbReference>
<sequence>MYRQAQALNLAATTNPMVPRLSSQSGSRLLALVAGTMTVALVLLLAMLQWRQFQSEASIRVAVQASNDRLAMIDGYLTILRDIENGQRGYMVTESEEFLEPFNLAIGRLKHSHEELQRFTGADATDAALTTQLLKTGAARAQRSSEIIRLLNAGNSAGAISLVREGYGKAMMDRARSLADQLTNREQVKLRQLVSGAASQRYAQQRAILLVELALLLAVFLMVVGLLRNVRQVEANSADMRDSAVRQAAIYEGATDAMMMLDQKGIIETANSAAERLFDRTRKSLVGQSNLVLFKEPPSQEVSAAYLDSLAKGAPSSLGKRDFIGLRGDGTDIEVEVVTTPIQLEDGLHYLAVARDATERRRTERLKSEFVATVSHELRTPLTSIAGSLGLLSGGAAGEMPPKALRLVKIAHDNSERLIRLINDILDIEKIESGKLHFDLRPVKLCKILSDVVQANHAYAERHEVGLVEEPCPTDWEIHADHDRLMQVFTNLVSNAVKFSPKGADVVISARKIDDSAIISVVDKGDGIPEEFKSRIFSKFSQADSTDARQKGGTGLGLSIVRELVFRMGGEVRFDSRKGEGTVFNVEFPLVSSFDAVAQSTLKLERLSEADLPSVLHVDDDPDMLRLIASAFEGKATMHSTPSVREAEAALQRFEFDGVILDIGMNDGNGLDLIPLIRKTNDEAPIILFTARDEEAMTDVPVDACLTKSKSDLDTLVRVTLERVQQKEV</sequence>
<dbReference type="PRINTS" id="PR00344">
    <property type="entry name" value="BCTRLSENSOR"/>
</dbReference>
<keyword evidence="12 14" id="KW-0472">Membrane</keyword>
<dbReference type="FunFam" id="1.10.287.130:FF:000001">
    <property type="entry name" value="Two-component sensor histidine kinase"/>
    <property type="match status" value="1"/>
</dbReference>
<evidence type="ECO:0000313" key="19">
    <source>
        <dbReference type="EMBL" id="RIX27001.1"/>
    </source>
</evidence>
<dbReference type="GO" id="GO:0045121">
    <property type="term" value="C:membrane raft"/>
    <property type="evidence" value="ECO:0007669"/>
    <property type="project" value="UniProtKB-SubCell"/>
</dbReference>
<name>A0A418PYB4_9SPHN</name>
<dbReference type="EC" id="2.7.13.3" evidence="4"/>
<dbReference type="SMART" id="SM00448">
    <property type="entry name" value="REC"/>
    <property type="match status" value="1"/>
</dbReference>
<dbReference type="SMART" id="SM00387">
    <property type="entry name" value="HATPase_c"/>
    <property type="match status" value="1"/>
</dbReference>
<dbReference type="InterPro" id="IPR000700">
    <property type="entry name" value="PAS-assoc_C"/>
</dbReference>
<dbReference type="SMART" id="SM00388">
    <property type="entry name" value="HisKA"/>
    <property type="match status" value="1"/>
</dbReference>
<dbReference type="CDD" id="cd00082">
    <property type="entry name" value="HisKA"/>
    <property type="match status" value="1"/>
</dbReference>
<keyword evidence="7" id="KW-0808">Transferase</keyword>
<evidence type="ECO:0000256" key="14">
    <source>
        <dbReference type="SAM" id="Phobius"/>
    </source>
</evidence>
<evidence type="ECO:0000256" key="6">
    <source>
        <dbReference type="ARBA" id="ARBA00022553"/>
    </source>
</evidence>
<dbReference type="AlphaFoldDB" id="A0A418PYB4"/>
<dbReference type="GO" id="GO:0006355">
    <property type="term" value="P:regulation of DNA-templated transcription"/>
    <property type="evidence" value="ECO:0007669"/>
    <property type="project" value="InterPro"/>
</dbReference>
<keyword evidence="11" id="KW-0902">Two-component regulatory system</keyword>
<dbReference type="SUPFAM" id="SSF55785">
    <property type="entry name" value="PYP-like sensor domain (PAS domain)"/>
    <property type="match status" value="1"/>
</dbReference>
<dbReference type="PANTHER" id="PTHR43047:SF72">
    <property type="entry name" value="OSMOSENSING HISTIDINE PROTEIN KINASE SLN1"/>
    <property type="match status" value="1"/>
</dbReference>
<keyword evidence="14" id="KW-0812">Transmembrane</keyword>
<evidence type="ECO:0000256" key="5">
    <source>
        <dbReference type="ARBA" id="ARBA00022475"/>
    </source>
</evidence>
<dbReference type="GO" id="GO:0000155">
    <property type="term" value="F:phosphorelay sensor kinase activity"/>
    <property type="evidence" value="ECO:0007669"/>
    <property type="project" value="InterPro"/>
</dbReference>
<dbReference type="InterPro" id="IPR000014">
    <property type="entry name" value="PAS"/>
</dbReference>
<dbReference type="CDD" id="cd00130">
    <property type="entry name" value="PAS"/>
    <property type="match status" value="1"/>
</dbReference>
<dbReference type="InterPro" id="IPR035965">
    <property type="entry name" value="PAS-like_dom_sf"/>
</dbReference>
<evidence type="ECO:0000256" key="2">
    <source>
        <dbReference type="ARBA" id="ARBA00004236"/>
    </source>
</evidence>
<evidence type="ECO:0000259" key="15">
    <source>
        <dbReference type="PROSITE" id="PS50109"/>
    </source>
</evidence>
<evidence type="ECO:0000256" key="4">
    <source>
        <dbReference type="ARBA" id="ARBA00012438"/>
    </source>
</evidence>
<dbReference type="GO" id="GO:0005524">
    <property type="term" value="F:ATP binding"/>
    <property type="evidence" value="ECO:0007669"/>
    <property type="project" value="UniProtKB-KW"/>
</dbReference>
<evidence type="ECO:0000256" key="9">
    <source>
        <dbReference type="ARBA" id="ARBA00022777"/>
    </source>
</evidence>
<dbReference type="InterPro" id="IPR011006">
    <property type="entry name" value="CheY-like_superfamily"/>
</dbReference>
<dbReference type="CDD" id="cd00156">
    <property type="entry name" value="REC"/>
    <property type="match status" value="1"/>
</dbReference>
<gene>
    <name evidence="19" type="ORF">D3M59_10615</name>
</gene>
<accession>A0A418PYB4</accession>
<dbReference type="NCBIfam" id="TIGR00229">
    <property type="entry name" value="sensory_box"/>
    <property type="match status" value="1"/>
</dbReference>
<dbReference type="GO" id="GO:0009927">
    <property type="term" value="F:histidine phosphotransfer kinase activity"/>
    <property type="evidence" value="ECO:0007669"/>
    <property type="project" value="TreeGrafter"/>
</dbReference>
<feature type="domain" description="PAC" evidence="18">
    <location>
        <begin position="319"/>
        <end position="369"/>
    </location>
</feature>
<feature type="domain" description="PAS" evidence="17">
    <location>
        <begin position="243"/>
        <end position="314"/>
    </location>
</feature>
<proteinExistence type="predicted"/>
<dbReference type="Proteomes" id="UP000285023">
    <property type="component" value="Unassembled WGS sequence"/>
</dbReference>
<evidence type="ECO:0000313" key="20">
    <source>
        <dbReference type="Proteomes" id="UP000285023"/>
    </source>
</evidence>
<evidence type="ECO:0000256" key="12">
    <source>
        <dbReference type="ARBA" id="ARBA00023136"/>
    </source>
</evidence>
<keyword evidence="14" id="KW-1133">Transmembrane helix</keyword>
<evidence type="ECO:0000256" key="13">
    <source>
        <dbReference type="PROSITE-ProRule" id="PRU00169"/>
    </source>
</evidence>
<keyword evidence="6 13" id="KW-0597">Phosphoprotein</keyword>
<evidence type="ECO:0000256" key="1">
    <source>
        <dbReference type="ARBA" id="ARBA00000085"/>
    </source>
</evidence>
<dbReference type="SMART" id="SM00091">
    <property type="entry name" value="PAS"/>
    <property type="match status" value="1"/>
</dbReference>
<feature type="transmembrane region" description="Helical" evidence="14">
    <location>
        <begin position="29"/>
        <end position="50"/>
    </location>
</feature>
<evidence type="ECO:0000259" key="18">
    <source>
        <dbReference type="PROSITE" id="PS50113"/>
    </source>
</evidence>
<dbReference type="Pfam" id="PF05227">
    <property type="entry name" value="CHASE3"/>
    <property type="match status" value="1"/>
</dbReference>
<evidence type="ECO:0000256" key="10">
    <source>
        <dbReference type="ARBA" id="ARBA00022840"/>
    </source>
</evidence>
<dbReference type="Pfam" id="PF00989">
    <property type="entry name" value="PAS"/>
    <property type="match status" value="1"/>
</dbReference>
<evidence type="ECO:0000256" key="11">
    <source>
        <dbReference type="ARBA" id="ARBA00023012"/>
    </source>
</evidence>
<evidence type="ECO:0000259" key="17">
    <source>
        <dbReference type="PROSITE" id="PS50112"/>
    </source>
</evidence>
<keyword evidence="9" id="KW-0418">Kinase</keyword>
<dbReference type="InterPro" id="IPR001789">
    <property type="entry name" value="Sig_transdc_resp-reg_receiver"/>
</dbReference>
<dbReference type="InterPro" id="IPR007891">
    <property type="entry name" value="CHASE3"/>
</dbReference>
<dbReference type="FunFam" id="3.30.565.10:FF:000023">
    <property type="entry name" value="PAS domain-containing sensor histidine kinase"/>
    <property type="match status" value="1"/>
</dbReference>
<dbReference type="Gene3D" id="3.30.565.10">
    <property type="entry name" value="Histidine kinase-like ATPase, C-terminal domain"/>
    <property type="match status" value="1"/>
</dbReference>
<feature type="domain" description="Histidine kinase" evidence="15">
    <location>
        <begin position="373"/>
        <end position="592"/>
    </location>
</feature>
<keyword evidence="20" id="KW-1185">Reference proteome</keyword>
<feature type="modified residue" description="4-aspartylphosphate" evidence="13">
    <location>
        <position position="662"/>
    </location>
</feature>
<evidence type="ECO:0000256" key="7">
    <source>
        <dbReference type="ARBA" id="ARBA00022679"/>
    </source>
</evidence>
<dbReference type="PROSITE" id="PS50109">
    <property type="entry name" value="HIS_KIN"/>
    <property type="match status" value="1"/>
</dbReference>
<dbReference type="Gene3D" id="3.40.50.2300">
    <property type="match status" value="1"/>
</dbReference>
<dbReference type="Pfam" id="PF02518">
    <property type="entry name" value="HATPase_c"/>
    <property type="match status" value="1"/>
</dbReference>
<dbReference type="PANTHER" id="PTHR43047">
    <property type="entry name" value="TWO-COMPONENT HISTIDINE PROTEIN KINASE"/>
    <property type="match status" value="1"/>
</dbReference>
<dbReference type="InterPro" id="IPR004358">
    <property type="entry name" value="Sig_transdc_His_kin-like_C"/>
</dbReference>
<feature type="transmembrane region" description="Helical" evidence="14">
    <location>
        <begin position="207"/>
        <end position="227"/>
    </location>
</feature>
<dbReference type="InterPro" id="IPR036890">
    <property type="entry name" value="HATPase_C_sf"/>
</dbReference>
<dbReference type="SUPFAM" id="SSF47384">
    <property type="entry name" value="Homodimeric domain of signal transducing histidine kinase"/>
    <property type="match status" value="1"/>
</dbReference>
<comment type="subcellular location">
    <subcellularLocation>
        <location evidence="2">Cell membrane</location>
    </subcellularLocation>
    <subcellularLocation>
        <location evidence="3">Membrane raft</location>
        <topology evidence="3">Multi-pass membrane protein</topology>
    </subcellularLocation>
</comment>
<dbReference type="PROSITE" id="PS50112">
    <property type="entry name" value="PAS"/>
    <property type="match status" value="1"/>
</dbReference>
<dbReference type="InterPro" id="IPR005467">
    <property type="entry name" value="His_kinase_dom"/>
</dbReference>
<dbReference type="SUPFAM" id="SSF52172">
    <property type="entry name" value="CheY-like"/>
    <property type="match status" value="1"/>
</dbReference>
<organism evidence="19 20">
    <name type="scientific">Sphingomonas edaphi</name>
    <dbReference type="NCBI Taxonomy" id="2315689"/>
    <lineage>
        <taxon>Bacteria</taxon>
        <taxon>Pseudomonadati</taxon>
        <taxon>Pseudomonadota</taxon>
        <taxon>Alphaproteobacteria</taxon>
        <taxon>Sphingomonadales</taxon>
        <taxon>Sphingomonadaceae</taxon>
        <taxon>Sphingomonas</taxon>
    </lineage>
</organism>
<evidence type="ECO:0000256" key="3">
    <source>
        <dbReference type="ARBA" id="ARBA00004314"/>
    </source>
</evidence>
<protein>
    <recommendedName>
        <fullName evidence="4">histidine kinase</fullName>
        <ecNumber evidence="4">2.7.13.3</ecNumber>
    </recommendedName>
</protein>
<reference evidence="19 20" key="1">
    <citation type="submission" date="2018-09" db="EMBL/GenBank/DDBJ databases">
        <title>Sphingomonas sp. DAC4.</title>
        <authorList>
            <person name="Seo T."/>
        </authorList>
    </citation>
    <scope>NUCLEOTIDE SEQUENCE [LARGE SCALE GENOMIC DNA]</scope>
    <source>
        <strain evidence="19 20">DAC4</strain>
    </source>
</reference>
<dbReference type="PROSITE" id="PS50113">
    <property type="entry name" value="PAC"/>
    <property type="match status" value="1"/>
</dbReference>
<dbReference type="InterPro" id="IPR013767">
    <property type="entry name" value="PAS_fold"/>
</dbReference>
<dbReference type="InterPro" id="IPR003594">
    <property type="entry name" value="HATPase_dom"/>
</dbReference>
<evidence type="ECO:0000259" key="16">
    <source>
        <dbReference type="PROSITE" id="PS50110"/>
    </source>
</evidence>
<dbReference type="InterPro" id="IPR003661">
    <property type="entry name" value="HisK_dim/P_dom"/>
</dbReference>
<dbReference type="Pfam" id="PF00512">
    <property type="entry name" value="HisKA"/>
    <property type="match status" value="1"/>
</dbReference>
<dbReference type="PROSITE" id="PS50110">
    <property type="entry name" value="RESPONSE_REGULATORY"/>
    <property type="match status" value="1"/>
</dbReference>
<dbReference type="EMBL" id="QXTF01000004">
    <property type="protein sequence ID" value="RIX27001.1"/>
    <property type="molecule type" value="Genomic_DNA"/>
</dbReference>
<feature type="domain" description="Response regulatory" evidence="16">
    <location>
        <begin position="614"/>
        <end position="723"/>
    </location>
</feature>
<keyword evidence="5" id="KW-1003">Cell membrane</keyword>